<protein>
    <submittedName>
        <fullName evidence="1">Uncharacterized protein</fullName>
    </submittedName>
</protein>
<dbReference type="EMBL" id="BMHB01000006">
    <property type="protein sequence ID" value="GGI18236.1"/>
    <property type="molecule type" value="Genomic_DNA"/>
</dbReference>
<proteinExistence type="predicted"/>
<evidence type="ECO:0000313" key="1">
    <source>
        <dbReference type="EMBL" id="GGI18236.1"/>
    </source>
</evidence>
<sequence length="44" mass="5306">MFNKKPIWELDSMMNFDNENIPTKEDFHVSEIDERVVIRKPIKA</sequence>
<dbReference type="Proteomes" id="UP000626244">
    <property type="component" value="Unassembled WGS sequence"/>
</dbReference>
<reference evidence="2" key="1">
    <citation type="journal article" date="2019" name="Int. J. Syst. Evol. Microbiol.">
        <title>The Global Catalogue of Microorganisms (GCM) 10K type strain sequencing project: providing services to taxonomists for standard genome sequencing and annotation.</title>
        <authorList>
            <consortium name="The Broad Institute Genomics Platform"/>
            <consortium name="The Broad Institute Genome Sequencing Center for Infectious Disease"/>
            <person name="Wu L."/>
            <person name="Ma J."/>
        </authorList>
    </citation>
    <scope>NUCLEOTIDE SEQUENCE [LARGE SCALE GENOMIC DNA]</scope>
    <source>
        <strain evidence="2">CGMCC 1.14993</strain>
    </source>
</reference>
<gene>
    <name evidence="1" type="ORF">GCM10007380_41910</name>
</gene>
<keyword evidence="2" id="KW-1185">Reference proteome</keyword>
<name>A0A8J3AX43_9BACI</name>
<organism evidence="1 2">
    <name type="scientific">Gottfriedia solisilvae</name>
    <dbReference type="NCBI Taxonomy" id="1516104"/>
    <lineage>
        <taxon>Bacteria</taxon>
        <taxon>Bacillati</taxon>
        <taxon>Bacillota</taxon>
        <taxon>Bacilli</taxon>
        <taxon>Bacillales</taxon>
        <taxon>Bacillaceae</taxon>
        <taxon>Gottfriedia</taxon>
    </lineage>
</organism>
<accession>A0A8J3AX43</accession>
<comment type="caution">
    <text evidence="1">The sequence shown here is derived from an EMBL/GenBank/DDBJ whole genome shotgun (WGS) entry which is preliminary data.</text>
</comment>
<evidence type="ECO:0000313" key="2">
    <source>
        <dbReference type="Proteomes" id="UP000626244"/>
    </source>
</evidence>
<dbReference type="AlphaFoldDB" id="A0A8J3AX43"/>